<evidence type="ECO:0000256" key="2">
    <source>
        <dbReference type="ARBA" id="ARBA00007367"/>
    </source>
</evidence>
<dbReference type="Proteomes" id="UP000192223">
    <property type="component" value="Unplaced"/>
</dbReference>
<proteinExistence type="inferred from homology"/>
<dbReference type="PANTHER" id="PTHR31102:SF21">
    <property type="entry name" value="NA[+]_H[+] HYDROGEN ANTIPORTER 2, ISOFORM B"/>
    <property type="match status" value="1"/>
</dbReference>
<evidence type="ECO:0000256" key="1">
    <source>
        <dbReference type="ARBA" id="ARBA00004141"/>
    </source>
</evidence>
<feature type="domain" description="Cation/H+ exchanger transmembrane" evidence="7">
    <location>
        <begin position="90"/>
        <end position="464"/>
    </location>
</feature>
<reference evidence="9 10" key="1">
    <citation type="submission" date="2025-04" db="UniProtKB">
        <authorList>
            <consortium name="RefSeq"/>
        </authorList>
    </citation>
    <scope>IDENTIFICATION</scope>
    <source>
        <tissue evidence="9 10">Entire body</tissue>
    </source>
</reference>
<dbReference type="AlphaFoldDB" id="A0A1W4WXU3"/>
<feature type="transmembrane region" description="Helical" evidence="6">
    <location>
        <begin position="292"/>
        <end position="311"/>
    </location>
</feature>
<feature type="transmembrane region" description="Helical" evidence="6">
    <location>
        <begin position="413"/>
        <end position="434"/>
    </location>
</feature>
<name>A0A1W4WXU3_AGRPL</name>
<feature type="transmembrane region" description="Helical" evidence="6">
    <location>
        <begin position="189"/>
        <end position="212"/>
    </location>
</feature>
<dbReference type="Gene3D" id="1.20.1530.20">
    <property type="match status" value="1"/>
</dbReference>
<dbReference type="GO" id="GO:0015297">
    <property type="term" value="F:antiporter activity"/>
    <property type="evidence" value="ECO:0007669"/>
    <property type="project" value="InterPro"/>
</dbReference>
<dbReference type="STRING" id="224129.A0A1W4WXU3"/>
<dbReference type="KEGG" id="apln:108739341"/>
<feature type="transmembrane region" description="Helical" evidence="6">
    <location>
        <begin position="446"/>
        <end position="471"/>
    </location>
</feature>
<gene>
    <name evidence="9 10" type="primary">LOC108739341</name>
</gene>
<dbReference type="InterPro" id="IPR051843">
    <property type="entry name" value="CPA1_transporter"/>
</dbReference>
<keyword evidence="4 6" id="KW-1133">Transmembrane helix</keyword>
<dbReference type="GO" id="GO:1902600">
    <property type="term" value="P:proton transmembrane transport"/>
    <property type="evidence" value="ECO:0007669"/>
    <property type="project" value="InterPro"/>
</dbReference>
<organism evidence="8 9">
    <name type="scientific">Agrilus planipennis</name>
    <name type="common">Emerald ash borer</name>
    <name type="synonym">Agrilus marcopoli</name>
    <dbReference type="NCBI Taxonomy" id="224129"/>
    <lineage>
        <taxon>Eukaryota</taxon>
        <taxon>Metazoa</taxon>
        <taxon>Ecdysozoa</taxon>
        <taxon>Arthropoda</taxon>
        <taxon>Hexapoda</taxon>
        <taxon>Insecta</taxon>
        <taxon>Pterygota</taxon>
        <taxon>Neoptera</taxon>
        <taxon>Endopterygota</taxon>
        <taxon>Coleoptera</taxon>
        <taxon>Polyphaga</taxon>
        <taxon>Elateriformia</taxon>
        <taxon>Buprestoidea</taxon>
        <taxon>Buprestidae</taxon>
        <taxon>Agrilinae</taxon>
        <taxon>Agrilus</taxon>
    </lineage>
</organism>
<feature type="transmembrane region" description="Helical" evidence="6">
    <location>
        <begin position="83"/>
        <end position="113"/>
    </location>
</feature>
<accession>A0A1W4WXU3</accession>
<evidence type="ECO:0000256" key="3">
    <source>
        <dbReference type="ARBA" id="ARBA00022692"/>
    </source>
</evidence>
<sequence length="490" mass="53116">MAHITNFEVLDKQAVPNERKPLFHMDKSDRNSFGSSLKKIICPKWHTTSNLFALVLLILLVWAISCSLFELEYVGPSSQLFKLIVLFICAKISGCIVSLFGLPPMVGMLLMGVLFRNVEYLEVIPPYTTFTSVLRQLALVNILLPAGLGLDPKALLSKGLMIVNLALVPVGVEIIGVTVASYFLLNLPWLWGLLLGFLLAAVSPAVIIPCLFKLQGLGYGVNKGIHTLVIAASTVNDLVCIVGFGIVLDVIFSSGPWYSQISKGPIVLAIGFAYGIAWGVLCYFIPSTENEYIVTLRTLLLGLGCLLSAVGSSAIGYAGAGALGCIVAAFVASIGWRRQGWDSNNPVRNNFILLWKFFEPVSFGLIGIEVNFKILELYTVLWGILSTLVPLMLRMIVSFLSTQYSNFNVKENVFIALSWIPKATVQAALGATPLTNAYIIGDANSISYANTVLIVAVMSILLTSPIGAILIMKLGPKFLQRTLPNNPQGI</sequence>
<feature type="transmembrane region" description="Helical" evidence="6">
    <location>
        <begin position="162"/>
        <end position="183"/>
    </location>
</feature>
<keyword evidence="5 6" id="KW-0472">Membrane</keyword>
<dbReference type="RefSeq" id="XP_018328707.1">
    <property type="nucleotide sequence ID" value="XM_018473205.2"/>
</dbReference>
<dbReference type="GeneID" id="108739341"/>
<evidence type="ECO:0000259" key="7">
    <source>
        <dbReference type="Pfam" id="PF00999"/>
    </source>
</evidence>
<feature type="transmembrane region" description="Helical" evidence="6">
    <location>
        <begin position="357"/>
        <end position="374"/>
    </location>
</feature>
<dbReference type="OrthoDB" id="423807at2759"/>
<keyword evidence="8" id="KW-1185">Reference proteome</keyword>
<feature type="transmembrane region" description="Helical" evidence="6">
    <location>
        <begin position="51"/>
        <end position="71"/>
    </location>
</feature>
<evidence type="ECO:0000313" key="9">
    <source>
        <dbReference type="RefSeq" id="XP_018328701.1"/>
    </source>
</evidence>
<evidence type="ECO:0000313" key="10">
    <source>
        <dbReference type="RefSeq" id="XP_018328707.1"/>
    </source>
</evidence>
<feature type="transmembrane region" description="Helical" evidence="6">
    <location>
        <begin position="266"/>
        <end position="285"/>
    </location>
</feature>
<evidence type="ECO:0000313" key="8">
    <source>
        <dbReference type="Proteomes" id="UP000192223"/>
    </source>
</evidence>
<feature type="transmembrane region" description="Helical" evidence="6">
    <location>
        <begin position="224"/>
        <end position="246"/>
    </location>
</feature>
<dbReference type="InterPro" id="IPR038770">
    <property type="entry name" value="Na+/solute_symporter_sf"/>
</dbReference>
<feature type="transmembrane region" description="Helical" evidence="6">
    <location>
        <begin position="317"/>
        <end position="336"/>
    </location>
</feature>
<keyword evidence="3 6" id="KW-0812">Transmembrane</keyword>
<protein>
    <submittedName>
        <fullName evidence="9 10">Sodium/hydrogen exchanger 9B2-like isoform X1</fullName>
    </submittedName>
</protein>
<feature type="transmembrane region" description="Helical" evidence="6">
    <location>
        <begin position="380"/>
        <end position="401"/>
    </location>
</feature>
<dbReference type="Pfam" id="PF00999">
    <property type="entry name" value="Na_H_Exchanger"/>
    <property type="match status" value="1"/>
</dbReference>
<evidence type="ECO:0000256" key="5">
    <source>
        <dbReference type="ARBA" id="ARBA00023136"/>
    </source>
</evidence>
<comment type="similarity">
    <text evidence="2">Belongs to the monovalent cation:proton antiporter 1 (CPA1) transporter (TC 2.A.36) family.</text>
</comment>
<evidence type="ECO:0000256" key="4">
    <source>
        <dbReference type="ARBA" id="ARBA00022989"/>
    </source>
</evidence>
<evidence type="ECO:0000256" key="6">
    <source>
        <dbReference type="SAM" id="Phobius"/>
    </source>
</evidence>
<dbReference type="InterPro" id="IPR006153">
    <property type="entry name" value="Cation/H_exchanger_TM"/>
</dbReference>
<dbReference type="PANTHER" id="PTHR31102">
    <property type="match status" value="1"/>
</dbReference>
<dbReference type="GO" id="GO:0016020">
    <property type="term" value="C:membrane"/>
    <property type="evidence" value="ECO:0007669"/>
    <property type="project" value="UniProtKB-SubCell"/>
</dbReference>
<dbReference type="RefSeq" id="XP_018328701.1">
    <property type="nucleotide sequence ID" value="XM_018473199.2"/>
</dbReference>
<comment type="subcellular location">
    <subcellularLocation>
        <location evidence="1">Membrane</location>
        <topology evidence="1">Multi-pass membrane protein</topology>
    </subcellularLocation>
</comment>